<comment type="caution">
    <text evidence="1">The sequence shown here is derived from an EMBL/GenBank/DDBJ whole genome shotgun (WGS) entry which is preliminary data.</text>
</comment>
<organism evidence="1 2">
    <name type="scientific">Bifidobacterium gallicum DSM 20093 = LMG 11596</name>
    <dbReference type="NCBI Taxonomy" id="561180"/>
    <lineage>
        <taxon>Bacteria</taxon>
        <taxon>Bacillati</taxon>
        <taxon>Actinomycetota</taxon>
        <taxon>Actinomycetes</taxon>
        <taxon>Bifidobacteriales</taxon>
        <taxon>Bifidobacteriaceae</taxon>
        <taxon>Bifidobacterium</taxon>
    </lineage>
</organism>
<proteinExistence type="predicted"/>
<gene>
    <name evidence="1" type="ORF">BIFGAL_02523</name>
</gene>
<reference evidence="1 2" key="1">
    <citation type="submission" date="2009-11" db="EMBL/GenBank/DDBJ databases">
        <authorList>
            <person name="Weinstock G."/>
            <person name="Sodergren E."/>
            <person name="Clifton S."/>
            <person name="Fulton L."/>
            <person name="Fulton B."/>
            <person name="Courtney L."/>
            <person name="Fronick C."/>
            <person name="Harrison M."/>
            <person name="Strong C."/>
            <person name="Farmer C."/>
            <person name="Delahaunty K."/>
            <person name="Markovic C."/>
            <person name="Hall O."/>
            <person name="Minx P."/>
            <person name="Tomlinson C."/>
            <person name="Mitreva M."/>
            <person name="Nelson J."/>
            <person name="Hou S."/>
            <person name="Wollam A."/>
            <person name="Pepin K.H."/>
            <person name="Johnson M."/>
            <person name="Bhonagiri V."/>
            <person name="Nash W.E."/>
            <person name="Warren W."/>
            <person name="Chinwalla A."/>
            <person name="Mardis E.R."/>
            <person name="Wilson R.K."/>
        </authorList>
    </citation>
    <scope>NUCLEOTIDE SEQUENCE [LARGE SCALE GENOMIC DNA]</scope>
    <source>
        <strain evidence="1 2">DSM 20093</strain>
    </source>
</reference>
<dbReference type="EMBL" id="ABXB03000001">
    <property type="protein sequence ID" value="EFA23424.1"/>
    <property type="molecule type" value="Genomic_DNA"/>
</dbReference>
<protein>
    <submittedName>
        <fullName evidence="1">Uncharacterized protein</fullName>
    </submittedName>
</protein>
<evidence type="ECO:0000313" key="1">
    <source>
        <dbReference type="EMBL" id="EFA23424.1"/>
    </source>
</evidence>
<dbReference type="Proteomes" id="UP000003656">
    <property type="component" value="Unassembled WGS sequence"/>
</dbReference>
<evidence type="ECO:0000313" key="2">
    <source>
        <dbReference type="Proteomes" id="UP000003656"/>
    </source>
</evidence>
<name>D1NRX2_9BIFI</name>
<dbReference type="AlphaFoldDB" id="D1NRX2"/>
<accession>D1NRX2</accession>
<sequence length="43" mass="4855">MLYHWHETLSTLTADRSVEMSDKQHDVIAVVQLCASCSMCSAR</sequence>
<dbReference type="STRING" id="561180.BIFGAL_02523"/>